<organism evidence="1">
    <name type="scientific">uncultured marine virus</name>
    <dbReference type="NCBI Taxonomy" id="186617"/>
    <lineage>
        <taxon>Viruses</taxon>
        <taxon>environmental samples</taxon>
    </lineage>
</organism>
<dbReference type="EMBL" id="KR029584">
    <property type="protein sequence ID" value="AKH46545.1"/>
    <property type="molecule type" value="Genomic_DNA"/>
</dbReference>
<evidence type="ECO:0000313" key="1">
    <source>
        <dbReference type="EMBL" id="AKH46545.1"/>
    </source>
</evidence>
<reference evidence="1" key="1">
    <citation type="journal article" date="2015" name="Front. Microbiol.">
        <title>Combining genomic sequencing methods to explore viral diversity and reveal potential virus-host interactions.</title>
        <authorList>
            <person name="Chow C.E."/>
            <person name="Winget D.M."/>
            <person name="White R.A.III."/>
            <person name="Hallam S.J."/>
            <person name="Suttle C.A."/>
        </authorList>
    </citation>
    <scope>NUCLEOTIDE SEQUENCE</scope>
    <source>
        <strain evidence="1">Anoxic3_9</strain>
    </source>
</reference>
<proteinExistence type="predicted"/>
<protein>
    <submittedName>
        <fullName evidence="1">Uncharacterized protein</fullName>
    </submittedName>
</protein>
<sequence>MIKNKDIAITLKISDTLVCRLLNGERKVSWPLAERLSKMFPGKSMSEWKRATSKELKAAFNQLEKETV</sequence>
<dbReference type="GO" id="GO:0003677">
    <property type="term" value="F:DNA binding"/>
    <property type="evidence" value="ECO:0007669"/>
    <property type="project" value="InterPro"/>
</dbReference>
<dbReference type="Gene3D" id="1.10.260.40">
    <property type="entry name" value="lambda repressor-like DNA-binding domains"/>
    <property type="match status" value="1"/>
</dbReference>
<reference evidence="1" key="2">
    <citation type="submission" date="2015-03" db="EMBL/GenBank/DDBJ databases">
        <authorList>
            <person name="Chow C.-E.T."/>
            <person name="Winget D.M."/>
            <person name="White R.A.III."/>
            <person name="Hallam S.J."/>
            <person name="Suttle C.A."/>
        </authorList>
    </citation>
    <scope>NUCLEOTIDE SEQUENCE</scope>
    <source>
        <strain evidence="1">Anoxic3_9</strain>
    </source>
</reference>
<dbReference type="SUPFAM" id="SSF47413">
    <property type="entry name" value="lambda repressor-like DNA-binding domains"/>
    <property type="match status" value="1"/>
</dbReference>
<dbReference type="InterPro" id="IPR010982">
    <property type="entry name" value="Lambda_DNA-bd_dom_sf"/>
</dbReference>
<accession>A0A0F7L3P6</accession>
<name>A0A0F7L3P6_9VIRU</name>